<accession>A0A4R1L252</accession>
<dbReference type="EMBL" id="SMGK01000007">
    <property type="protein sequence ID" value="TCK70209.1"/>
    <property type="molecule type" value="Genomic_DNA"/>
</dbReference>
<proteinExistence type="predicted"/>
<dbReference type="RefSeq" id="WP_243648319.1">
    <property type="nucleotide sequence ID" value="NZ_SMGK01000007.1"/>
</dbReference>
<comment type="caution">
    <text evidence="1">The sequence shown here is derived from an EMBL/GenBank/DDBJ whole genome shotgun (WGS) entry which is preliminary data.</text>
</comment>
<protein>
    <submittedName>
        <fullName evidence="1">Uncharacterized protein</fullName>
    </submittedName>
</protein>
<evidence type="ECO:0000313" key="2">
    <source>
        <dbReference type="Proteomes" id="UP000295210"/>
    </source>
</evidence>
<reference evidence="1 2" key="1">
    <citation type="submission" date="2019-03" db="EMBL/GenBank/DDBJ databases">
        <title>Genomic Encyclopedia of Type Strains, Phase IV (KMG-IV): sequencing the most valuable type-strain genomes for metagenomic binning, comparative biology and taxonomic classification.</title>
        <authorList>
            <person name="Goeker M."/>
        </authorList>
    </citation>
    <scope>NUCLEOTIDE SEQUENCE [LARGE SCALE GENOMIC DNA]</scope>
    <source>
        <strain evidence="1 2">DSM 103428</strain>
    </source>
</reference>
<sequence>MSVSWNIRSHGLNVLPAQQSKIEKARWWITLDVCLLKNTMKTNHMISKYCFRFALAVSLGCMSAGSLQAAQLANDARAAIPREVQQLISVDYRAMQNSQAAMDLKSRVLPPELKQLETALRQSGLNDTNDVDELAFASFRTPGSSNPDDIRIIGLAQGEFSLPDILANFRKHKIKPTLLRANKIYTMGNSGMLVSFLNPTTMVFGSKDALTAALDARDGLRPSFLANEAAVQQMEAVDSEPVWSILDQKGTQTMMRSVMGEAAQLSDFDTVKKRLLSSRYTMNFQNGVKFSLDVITPDTFTAATMSSLMNAAAMYKKMSGTPIEQQAIDNTKIDSSAGILEVRYASSDNQFSTLLHSSLFQTVVH</sequence>
<dbReference type="AlphaFoldDB" id="A0A4R1L252"/>
<keyword evidence="2" id="KW-1185">Reference proteome</keyword>
<evidence type="ECO:0000313" key="1">
    <source>
        <dbReference type="EMBL" id="TCK70209.1"/>
    </source>
</evidence>
<gene>
    <name evidence="1" type="ORF">C7378_3364</name>
</gene>
<name>A0A4R1L252_9BACT</name>
<dbReference type="Proteomes" id="UP000295210">
    <property type="component" value="Unassembled WGS sequence"/>
</dbReference>
<organism evidence="1 2">
    <name type="scientific">Acidipila rosea</name>
    <dbReference type="NCBI Taxonomy" id="768535"/>
    <lineage>
        <taxon>Bacteria</taxon>
        <taxon>Pseudomonadati</taxon>
        <taxon>Acidobacteriota</taxon>
        <taxon>Terriglobia</taxon>
        <taxon>Terriglobales</taxon>
        <taxon>Acidobacteriaceae</taxon>
        <taxon>Acidipila</taxon>
    </lineage>
</organism>